<evidence type="ECO:0000313" key="4">
    <source>
        <dbReference type="Proteomes" id="UP001169862"/>
    </source>
</evidence>
<dbReference type="InterPro" id="IPR000120">
    <property type="entry name" value="Amidase"/>
</dbReference>
<dbReference type="AlphaFoldDB" id="A0AAW7XIF6"/>
<proteinExistence type="inferred from homology"/>
<dbReference type="PANTHER" id="PTHR11895:SF7">
    <property type="entry name" value="GLUTAMYL-TRNA(GLN) AMIDOTRANSFERASE SUBUNIT A, MITOCHONDRIAL"/>
    <property type="match status" value="1"/>
</dbReference>
<protein>
    <submittedName>
        <fullName evidence="3">Amidase</fullName>
    </submittedName>
</protein>
<organism evidence="3 4">
    <name type="scientific">Neptunomonas phycophila</name>
    <dbReference type="NCBI Taxonomy" id="1572645"/>
    <lineage>
        <taxon>Bacteria</taxon>
        <taxon>Pseudomonadati</taxon>
        <taxon>Pseudomonadota</taxon>
        <taxon>Gammaproteobacteria</taxon>
        <taxon>Oceanospirillales</taxon>
        <taxon>Oceanospirillaceae</taxon>
        <taxon>Neptunomonas</taxon>
    </lineage>
</organism>
<dbReference type="Proteomes" id="UP001169862">
    <property type="component" value="Unassembled WGS sequence"/>
</dbReference>
<sequence>MQPLWQLSATALVAGFKEQRWTPVDALLSVKQRLAAINPLINAIVTLAPDAEAAAQASTQRYIDAKPLSEIDGVPISVKDNLLLKGSTSTWGTPALKHYIPDHDELPVARLRQAGAILFAKTNVPEFTLEGYTGNPIYGVTRNPWDLSTTPGGSSGGAAASIAAGIGPIALCTDGGGSIRRPAAHCGLVGLKPSIGTIARGNGFPSLLLDMEVVGPITRTIDDAELALKILSGPDARDRLSLATPRPSLIPVKSILCVTAMDNAPVDKNICMQVEQAANTLEEQGLIIEYGALPIDLTALNAVWSQIGQQGMAFLAQKNPVWVSQASPSYQEMATNGAFLSSTTLWNGLNEIAQLRNQIDQLFEQYDAILMPSIAALAWKAEERFPNTIDNEAVGPRGHAIFTGWVNACGCPALNMPTQPANNGQAIGMQLIGSMGSELSLLAIGRTLEKHINWQERLSGLWTAQNNENTQQPNASTASNL</sequence>
<dbReference type="EMBL" id="JAUOPG010000004">
    <property type="protein sequence ID" value="MDO6453526.1"/>
    <property type="molecule type" value="Genomic_DNA"/>
</dbReference>
<name>A0AAW7XIF6_9GAMM</name>
<dbReference type="RefSeq" id="WP_303549804.1">
    <property type="nucleotide sequence ID" value="NZ_JAUOPG010000004.1"/>
</dbReference>
<comment type="similarity">
    <text evidence="1">Belongs to the amidase family.</text>
</comment>
<reference evidence="3" key="1">
    <citation type="submission" date="2023-07" db="EMBL/GenBank/DDBJ databases">
        <title>Genome content predicts the carbon catabolic preferences of heterotrophic bacteria.</title>
        <authorList>
            <person name="Gralka M."/>
        </authorList>
    </citation>
    <scope>NUCLEOTIDE SEQUENCE</scope>
    <source>
        <strain evidence="3">I2M16</strain>
    </source>
</reference>
<evidence type="ECO:0000259" key="2">
    <source>
        <dbReference type="Pfam" id="PF01425"/>
    </source>
</evidence>
<evidence type="ECO:0000313" key="3">
    <source>
        <dbReference type="EMBL" id="MDO6453526.1"/>
    </source>
</evidence>
<dbReference type="InterPro" id="IPR036928">
    <property type="entry name" value="AS_sf"/>
</dbReference>
<feature type="domain" description="Amidase" evidence="2">
    <location>
        <begin position="27"/>
        <end position="442"/>
    </location>
</feature>
<dbReference type="PANTHER" id="PTHR11895">
    <property type="entry name" value="TRANSAMIDASE"/>
    <property type="match status" value="1"/>
</dbReference>
<comment type="caution">
    <text evidence="3">The sequence shown here is derived from an EMBL/GenBank/DDBJ whole genome shotgun (WGS) entry which is preliminary data.</text>
</comment>
<accession>A0AAW7XIF6</accession>
<dbReference type="Pfam" id="PF01425">
    <property type="entry name" value="Amidase"/>
    <property type="match status" value="1"/>
</dbReference>
<gene>
    <name evidence="3" type="ORF">Q4490_08110</name>
</gene>
<evidence type="ECO:0000256" key="1">
    <source>
        <dbReference type="ARBA" id="ARBA00009199"/>
    </source>
</evidence>
<dbReference type="SUPFAM" id="SSF75304">
    <property type="entry name" value="Amidase signature (AS) enzymes"/>
    <property type="match status" value="1"/>
</dbReference>
<dbReference type="InterPro" id="IPR023631">
    <property type="entry name" value="Amidase_dom"/>
</dbReference>
<dbReference type="Gene3D" id="3.90.1300.10">
    <property type="entry name" value="Amidase signature (AS) domain"/>
    <property type="match status" value="1"/>
</dbReference>
<dbReference type="GO" id="GO:0003824">
    <property type="term" value="F:catalytic activity"/>
    <property type="evidence" value="ECO:0007669"/>
    <property type="project" value="InterPro"/>
</dbReference>